<dbReference type="AlphaFoldDB" id="A0A9W6UIF9"/>
<evidence type="ECO:0000313" key="2">
    <source>
        <dbReference type="EMBL" id="GLU47015.1"/>
    </source>
</evidence>
<dbReference type="InterPro" id="IPR036390">
    <property type="entry name" value="WH_DNA-bd_sf"/>
</dbReference>
<dbReference type="PANTHER" id="PTHR33169:SF26">
    <property type="entry name" value="CONSERVED PROTEIN"/>
    <property type="match status" value="1"/>
</dbReference>
<dbReference type="InterPro" id="IPR052509">
    <property type="entry name" value="Metal_resp_DNA-bind_regulator"/>
</dbReference>
<reference evidence="2" key="1">
    <citation type="submission" date="2023-02" db="EMBL/GenBank/DDBJ databases">
        <title>Nocardiopsis ansamitocini NBRC 112285.</title>
        <authorList>
            <person name="Ichikawa N."/>
            <person name="Sato H."/>
            <person name="Tonouchi N."/>
        </authorList>
    </citation>
    <scope>NUCLEOTIDE SEQUENCE</scope>
    <source>
        <strain evidence="2">NBRC 112285</strain>
    </source>
</reference>
<protein>
    <submittedName>
        <fullName evidence="2">PadR family transcriptional regulator</fullName>
    </submittedName>
</protein>
<keyword evidence="3" id="KW-1185">Reference proteome</keyword>
<evidence type="ECO:0000313" key="3">
    <source>
        <dbReference type="Proteomes" id="UP001165092"/>
    </source>
</evidence>
<feature type="domain" description="Transcription regulator PadR N-terminal" evidence="1">
    <location>
        <begin position="18"/>
        <end position="94"/>
    </location>
</feature>
<organism evidence="2 3">
    <name type="scientific">Nocardiopsis ansamitocini</name>
    <dbReference type="NCBI Taxonomy" id="1670832"/>
    <lineage>
        <taxon>Bacteria</taxon>
        <taxon>Bacillati</taxon>
        <taxon>Actinomycetota</taxon>
        <taxon>Actinomycetes</taxon>
        <taxon>Streptosporangiales</taxon>
        <taxon>Nocardiopsidaceae</taxon>
        <taxon>Nocardiopsis</taxon>
    </lineage>
</organism>
<dbReference type="Proteomes" id="UP001165092">
    <property type="component" value="Unassembled WGS sequence"/>
</dbReference>
<dbReference type="InterPro" id="IPR005149">
    <property type="entry name" value="Tscrpt_reg_PadR_N"/>
</dbReference>
<comment type="caution">
    <text evidence="2">The sequence shown here is derived from an EMBL/GenBank/DDBJ whole genome shotgun (WGS) entry which is preliminary data.</text>
</comment>
<name>A0A9W6UIF9_9ACTN</name>
<dbReference type="Pfam" id="PF03551">
    <property type="entry name" value="PadR"/>
    <property type="match status" value="1"/>
</dbReference>
<evidence type="ECO:0000259" key="1">
    <source>
        <dbReference type="Pfam" id="PF03551"/>
    </source>
</evidence>
<sequence>MRGWTMGARRGRVLELAVLGLLYQAPMHGYELRKRLDLELGTLRAFSYGSLYPCLKEMLRKGHISQTEQSDEEVHGRRPRIVYRLTDPGHDHLHRLLTEVAPAASDDECFGVHFALFGHTRSDVRLRVLHGRRDRLRGRLADLRHHLADRAPAVLTSDGYPHELHRHDAECVEREIGWLDGLIEREEHRAGTAKRPDLPPAG</sequence>
<gene>
    <name evidence="2" type="ORF">Nans01_13660</name>
</gene>
<accession>A0A9W6UIF9</accession>
<proteinExistence type="predicted"/>
<dbReference type="PANTHER" id="PTHR33169">
    <property type="entry name" value="PADR-FAMILY TRANSCRIPTIONAL REGULATOR"/>
    <property type="match status" value="1"/>
</dbReference>
<dbReference type="Gene3D" id="1.10.10.10">
    <property type="entry name" value="Winged helix-like DNA-binding domain superfamily/Winged helix DNA-binding domain"/>
    <property type="match status" value="1"/>
</dbReference>
<dbReference type="EMBL" id="BSQG01000002">
    <property type="protein sequence ID" value="GLU47015.1"/>
    <property type="molecule type" value="Genomic_DNA"/>
</dbReference>
<dbReference type="SUPFAM" id="SSF46785">
    <property type="entry name" value="Winged helix' DNA-binding domain"/>
    <property type="match status" value="1"/>
</dbReference>
<dbReference type="InterPro" id="IPR036388">
    <property type="entry name" value="WH-like_DNA-bd_sf"/>
</dbReference>